<evidence type="ECO:0000256" key="2">
    <source>
        <dbReference type="ARBA" id="ARBA00023002"/>
    </source>
</evidence>
<reference evidence="7 8" key="1">
    <citation type="submission" date="2019-08" db="EMBL/GenBank/DDBJ databases">
        <title>Whole-genome Sequencing of e-waste polymer degrading bacterium Pseudomonas sp. strain PE08.</title>
        <authorList>
            <person name="Kirdat K."/>
            <person name="Debbarma P."/>
            <person name="Narawade N."/>
            <person name="Suyal D."/>
            <person name="Thorat V."/>
            <person name="Shouche Y."/>
            <person name="Goel R."/>
            <person name="Yadav A."/>
        </authorList>
    </citation>
    <scope>NUCLEOTIDE SEQUENCE [LARGE SCALE GENOMIC DNA]</scope>
    <source>
        <strain evidence="7 8">PE08</strain>
    </source>
</reference>
<dbReference type="InterPro" id="IPR044151">
    <property type="entry name" value="ALDH_KGSADH"/>
</dbReference>
<dbReference type="AlphaFoldDB" id="A0A5J6QLL1"/>
<evidence type="ECO:0000256" key="3">
    <source>
        <dbReference type="ARBA" id="ARBA00050769"/>
    </source>
</evidence>
<dbReference type="FunFam" id="3.40.605.10:FF:000037">
    <property type="entry name" value="NADP-dependent fatty aldehyde dehydrogenase"/>
    <property type="match status" value="1"/>
</dbReference>
<evidence type="ECO:0000256" key="1">
    <source>
        <dbReference type="ARBA" id="ARBA00009986"/>
    </source>
</evidence>
<evidence type="ECO:0000256" key="5">
    <source>
        <dbReference type="ARBA" id="ARBA00067023"/>
    </source>
</evidence>
<dbReference type="Pfam" id="PF00171">
    <property type="entry name" value="Aldedh"/>
    <property type="match status" value="1"/>
</dbReference>
<comment type="catalytic activity">
    <reaction evidence="3">
        <text>2,5-dioxopentanoate + NAD(+) + H2O = 2-oxoglutarate + NADH + 2 H(+)</text>
        <dbReference type="Rhea" id="RHEA:47152"/>
        <dbReference type="ChEBI" id="CHEBI:15377"/>
        <dbReference type="ChEBI" id="CHEBI:15378"/>
        <dbReference type="ChEBI" id="CHEBI:16810"/>
        <dbReference type="ChEBI" id="CHEBI:57540"/>
        <dbReference type="ChEBI" id="CHEBI:57945"/>
        <dbReference type="ChEBI" id="CHEBI:58136"/>
    </reaction>
</comment>
<dbReference type="InterPro" id="IPR016162">
    <property type="entry name" value="Ald_DH_N"/>
</dbReference>
<dbReference type="EC" id="1.2.1.26" evidence="5"/>
<dbReference type="SUPFAM" id="SSF53720">
    <property type="entry name" value="ALDH-like"/>
    <property type="match status" value="1"/>
</dbReference>
<gene>
    <name evidence="7" type="ORF">FXN65_11350</name>
</gene>
<dbReference type="InterPro" id="IPR016161">
    <property type="entry name" value="Ald_DH/histidinol_DH"/>
</dbReference>
<dbReference type="PANTHER" id="PTHR43353">
    <property type="entry name" value="SUCCINATE-SEMIALDEHYDE DEHYDROGENASE, MITOCHONDRIAL"/>
    <property type="match status" value="1"/>
</dbReference>
<feature type="domain" description="Aldehyde dehydrogenase" evidence="6">
    <location>
        <begin position="24"/>
        <end position="455"/>
    </location>
</feature>
<protein>
    <recommendedName>
        <fullName evidence="5">2,5-dioxovalerate dehydrogenase</fullName>
        <ecNumber evidence="5">1.2.1.26</ecNumber>
    </recommendedName>
</protein>
<evidence type="ECO:0000256" key="4">
    <source>
        <dbReference type="ARBA" id="ARBA00051918"/>
    </source>
</evidence>
<comment type="catalytic activity">
    <reaction evidence="4">
        <text>2,5-dioxopentanoate + NADP(+) + H2O = 2-oxoglutarate + NADPH + 2 H(+)</text>
        <dbReference type="Rhea" id="RHEA:11296"/>
        <dbReference type="ChEBI" id="CHEBI:15377"/>
        <dbReference type="ChEBI" id="CHEBI:15378"/>
        <dbReference type="ChEBI" id="CHEBI:16810"/>
        <dbReference type="ChEBI" id="CHEBI:57783"/>
        <dbReference type="ChEBI" id="CHEBI:58136"/>
        <dbReference type="ChEBI" id="CHEBI:58349"/>
        <dbReference type="EC" id="1.2.1.26"/>
    </reaction>
</comment>
<dbReference type="PANTHER" id="PTHR43353:SF3">
    <property type="entry name" value="ALDEHYDE DEHYDROGENASE-RELATED"/>
    <property type="match status" value="1"/>
</dbReference>
<dbReference type="InterPro" id="IPR016163">
    <property type="entry name" value="Ald_DH_C"/>
</dbReference>
<dbReference type="Proteomes" id="UP000327179">
    <property type="component" value="Chromosome"/>
</dbReference>
<dbReference type="RefSeq" id="WP_151133300.1">
    <property type="nucleotide sequence ID" value="NZ_CP043311.1"/>
</dbReference>
<dbReference type="Gene3D" id="3.40.309.10">
    <property type="entry name" value="Aldehyde Dehydrogenase, Chain A, domain 2"/>
    <property type="match status" value="1"/>
</dbReference>
<sequence>MTLITGFNFIAGGRSANGSVTVQSVDATSGEALPYSFHQATEAEVDAAARAAEAAYPAFRNLAASRRAEFLDAIADELDALGDDFIAIVCRETALPAARIQGERGRTSGQMRLFASVLRRGDFYGARIDRAMPERKPLPRADLRQYRIGVGPVAVFGASNFPLAFSTAGGDTAAALAAGCPVVFKAHSGHMATAEWVADAIVRAAGRTAMPAGVFNMIYGGGVGEWLVRHPAIQAVGFTGSLRGGRALCDMAAARPQPIPVFAEMSSINPVLLLPDALKARGEQVAAELAASVVLGAGQFCTNPGLAIGIRSPEFVAFLERFTALMGDQPAQTMLNAGGLRSYCHGLENLHQHPGVSHLAGARQEGNQARAQLFKADVSLLLEGDELLQEEVFGPATVVVEVADKAELIRALRGLRGQLTATLIAEPADLASFGELTSLLEQKAGRLLLNGYPTGVEVCDAMVHGGPYPATSDARGTSVGTLAIDRFLRPVCYQNYPDALLPDALKNANPLGIQRLVDGVGTRDAI</sequence>
<evidence type="ECO:0000313" key="8">
    <source>
        <dbReference type="Proteomes" id="UP000327179"/>
    </source>
</evidence>
<dbReference type="EMBL" id="CP043311">
    <property type="protein sequence ID" value="QEY62645.1"/>
    <property type="molecule type" value="Genomic_DNA"/>
</dbReference>
<keyword evidence="8" id="KW-1185">Reference proteome</keyword>
<organism evidence="7 8">
    <name type="scientific">Metapseudomonas lalkuanensis</name>
    <dbReference type="NCBI Taxonomy" id="2604832"/>
    <lineage>
        <taxon>Bacteria</taxon>
        <taxon>Pseudomonadati</taxon>
        <taxon>Pseudomonadota</taxon>
        <taxon>Gammaproteobacteria</taxon>
        <taxon>Pseudomonadales</taxon>
        <taxon>Pseudomonadaceae</taxon>
        <taxon>Metapseudomonas</taxon>
    </lineage>
</organism>
<evidence type="ECO:0000259" key="6">
    <source>
        <dbReference type="Pfam" id="PF00171"/>
    </source>
</evidence>
<dbReference type="GO" id="GO:0047533">
    <property type="term" value="F:2,5-dioxovalerate dehydrogenase (NADP+) activity"/>
    <property type="evidence" value="ECO:0007669"/>
    <property type="project" value="UniProtKB-EC"/>
</dbReference>
<proteinExistence type="inferred from homology"/>
<dbReference type="CDD" id="cd07129">
    <property type="entry name" value="ALDH_KGSADH"/>
    <property type="match status" value="1"/>
</dbReference>
<dbReference type="InterPro" id="IPR015590">
    <property type="entry name" value="Aldehyde_DH_dom"/>
</dbReference>
<keyword evidence="2" id="KW-0560">Oxidoreductase</keyword>
<dbReference type="KEGG" id="plal:FXN65_11350"/>
<accession>A0A5J6QLL1</accession>
<dbReference type="InterPro" id="IPR050740">
    <property type="entry name" value="Aldehyde_DH_Superfamily"/>
</dbReference>
<evidence type="ECO:0000313" key="7">
    <source>
        <dbReference type="EMBL" id="QEY62645.1"/>
    </source>
</evidence>
<name>A0A5J6QLL1_9GAMM</name>
<comment type="similarity">
    <text evidence="1">Belongs to the aldehyde dehydrogenase family.</text>
</comment>
<dbReference type="Gene3D" id="3.40.605.10">
    <property type="entry name" value="Aldehyde Dehydrogenase, Chain A, domain 1"/>
    <property type="match status" value="1"/>
</dbReference>